<gene>
    <name evidence="2" type="ORF">HAX54_033777</name>
</gene>
<name>A0ABS8VD23_DATST</name>
<dbReference type="PANTHER" id="PTHR33696:SF3">
    <property type="entry name" value="FLZ-TYPE DOMAIN-CONTAINING PROTEIN"/>
    <property type="match status" value="1"/>
</dbReference>
<proteinExistence type="predicted"/>
<evidence type="ECO:0000256" key="1">
    <source>
        <dbReference type="SAM" id="MobiDB-lite"/>
    </source>
</evidence>
<evidence type="ECO:0000313" key="3">
    <source>
        <dbReference type="Proteomes" id="UP000823775"/>
    </source>
</evidence>
<feature type="region of interest" description="Disordered" evidence="1">
    <location>
        <begin position="60"/>
        <end position="86"/>
    </location>
</feature>
<protein>
    <submittedName>
        <fullName evidence="2">Uncharacterized protein</fullName>
    </submittedName>
</protein>
<keyword evidence="3" id="KW-1185">Reference proteome</keyword>
<dbReference type="PANTHER" id="PTHR33696">
    <property type="entry name" value="T22J18.15-RELATED"/>
    <property type="match status" value="1"/>
</dbReference>
<comment type="caution">
    <text evidence="2">The sequence shown here is derived from an EMBL/GenBank/DDBJ whole genome shotgun (WGS) entry which is preliminary data.</text>
</comment>
<dbReference type="Proteomes" id="UP000823775">
    <property type="component" value="Unassembled WGS sequence"/>
</dbReference>
<dbReference type="EMBL" id="JACEIK010004333">
    <property type="protein sequence ID" value="MCD9645101.1"/>
    <property type="molecule type" value="Genomic_DNA"/>
</dbReference>
<reference evidence="2 3" key="1">
    <citation type="journal article" date="2021" name="BMC Genomics">
        <title>Datura genome reveals duplications of psychoactive alkaloid biosynthetic genes and high mutation rate following tissue culture.</title>
        <authorList>
            <person name="Rajewski A."/>
            <person name="Carter-House D."/>
            <person name="Stajich J."/>
            <person name="Litt A."/>
        </authorList>
    </citation>
    <scope>NUCLEOTIDE SEQUENCE [LARGE SCALE GENOMIC DNA]</scope>
    <source>
        <strain evidence="2">AR-01</strain>
    </source>
</reference>
<feature type="compositionally biased region" description="Pro residues" evidence="1">
    <location>
        <begin position="60"/>
        <end position="72"/>
    </location>
</feature>
<sequence>MTTNNKVHFKGNVPFSWEKKPGVSKITPTKNCATGEYSPKVLPPPPCKSKVAPLHHLQIPLPPCTSQPPAPPLSRSSSRRIFKKQDNHDDPFYIAYKECTKSSRKCKDDFGFEMKNKNKNNKKKN</sequence>
<dbReference type="Pfam" id="PF05097">
    <property type="entry name" value="DUF688"/>
    <property type="match status" value="1"/>
</dbReference>
<feature type="non-terminal residue" evidence="2">
    <location>
        <position position="125"/>
    </location>
</feature>
<accession>A0ABS8VD23</accession>
<dbReference type="InterPro" id="IPR007789">
    <property type="entry name" value="DUF688"/>
</dbReference>
<organism evidence="2 3">
    <name type="scientific">Datura stramonium</name>
    <name type="common">Jimsonweed</name>
    <name type="synonym">Common thornapple</name>
    <dbReference type="NCBI Taxonomy" id="4076"/>
    <lineage>
        <taxon>Eukaryota</taxon>
        <taxon>Viridiplantae</taxon>
        <taxon>Streptophyta</taxon>
        <taxon>Embryophyta</taxon>
        <taxon>Tracheophyta</taxon>
        <taxon>Spermatophyta</taxon>
        <taxon>Magnoliopsida</taxon>
        <taxon>eudicotyledons</taxon>
        <taxon>Gunneridae</taxon>
        <taxon>Pentapetalae</taxon>
        <taxon>asterids</taxon>
        <taxon>lamiids</taxon>
        <taxon>Solanales</taxon>
        <taxon>Solanaceae</taxon>
        <taxon>Solanoideae</taxon>
        <taxon>Datureae</taxon>
        <taxon>Datura</taxon>
    </lineage>
</organism>
<evidence type="ECO:0000313" key="2">
    <source>
        <dbReference type="EMBL" id="MCD9645101.1"/>
    </source>
</evidence>